<dbReference type="EMBL" id="KV749993">
    <property type="protein sequence ID" value="OCL06713.1"/>
    <property type="molecule type" value="Genomic_DNA"/>
</dbReference>
<gene>
    <name evidence="2" type="ORF">AOQ84DRAFT_365567</name>
</gene>
<organism evidence="2 3">
    <name type="scientific">Glonium stellatum</name>
    <dbReference type="NCBI Taxonomy" id="574774"/>
    <lineage>
        <taxon>Eukaryota</taxon>
        <taxon>Fungi</taxon>
        <taxon>Dikarya</taxon>
        <taxon>Ascomycota</taxon>
        <taxon>Pezizomycotina</taxon>
        <taxon>Dothideomycetes</taxon>
        <taxon>Pleosporomycetidae</taxon>
        <taxon>Gloniales</taxon>
        <taxon>Gloniaceae</taxon>
        <taxon>Glonium</taxon>
    </lineage>
</organism>
<accession>A0A8E2EXY6</accession>
<evidence type="ECO:0000313" key="3">
    <source>
        <dbReference type="Proteomes" id="UP000250140"/>
    </source>
</evidence>
<evidence type="ECO:0000256" key="1">
    <source>
        <dbReference type="SAM" id="MobiDB-lite"/>
    </source>
</evidence>
<feature type="compositionally biased region" description="Acidic residues" evidence="1">
    <location>
        <begin position="127"/>
        <end position="136"/>
    </location>
</feature>
<proteinExistence type="predicted"/>
<keyword evidence="3" id="KW-1185">Reference proteome</keyword>
<dbReference type="Proteomes" id="UP000250140">
    <property type="component" value="Unassembled WGS sequence"/>
</dbReference>
<reference evidence="2 3" key="1">
    <citation type="journal article" date="2016" name="Nat. Commun.">
        <title>Ectomycorrhizal ecology is imprinted in the genome of the dominant symbiotic fungus Cenococcum geophilum.</title>
        <authorList>
            <consortium name="DOE Joint Genome Institute"/>
            <person name="Peter M."/>
            <person name="Kohler A."/>
            <person name="Ohm R.A."/>
            <person name="Kuo A."/>
            <person name="Krutzmann J."/>
            <person name="Morin E."/>
            <person name="Arend M."/>
            <person name="Barry K.W."/>
            <person name="Binder M."/>
            <person name="Choi C."/>
            <person name="Clum A."/>
            <person name="Copeland A."/>
            <person name="Grisel N."/>
            <person name="Haridas S."/>
            <person name="Kipfer T."/>
            <person name="LaButti K."/>
            <person name="Lindquist E."/>
            <person name="Lipzen A."/>
            <person name="Maire R."/>
            <person name="Meier B."/>
            <person name="Mihaltcheva S."/>
            <person name="Molinier V."/>
            <person name="Murat C."/>
            <person name="Poggeler S."/>
            <person name="Quandt C.A."/>
            <person name="Sperisen C."/>
            <person name="Tritt A."/>
            <person name="Tisserant E."/>
            <person name="Crous P.W."/>
            <person name="Henrissat B."/>
            <person name="Nehls U."/>
            <person name="Egli S."/>
            <person name="Spatafora J.W."/>
            <person name="Grigoriev I.V."/>
            <person name="Martin F.M."/>
        </authorList>
    </citation>
    <scope>NUCLEOTIDE SEQUENCE [LARGE SCALE GENOMIC DNA]</scope>
    <source>
        <strain evidence="2 3">CBS 207.34</strain>
    </source>
</reference>
<dbReference type="AlphaFoldDB" id="A0A8E2EXY6"/>
<evidence type="ECO:0000313" key="2">
    <source>
        <dbReference type="EMBL" id="OCL06713.1"/>
    </source>
</evidence>
<feature type="region of interest" description="Disordered" evidence="1">
    <location>
        <begin position="115"/>
        <end position="136"/>
    </location>
</feature>
<feature type="compositionally biased region" description="Polar residues" evidence="1">
    <location>
        <begin position="37"/>
        <end position="52"/>
    </location>
</feature>
<protein>
    <submittedName>
        <fullName evidence="2">Uncharacterized protein</fullName>
    </submittedName>
</protein>
<name>A0A8E2EXY6_9PEZI</name>
<sequence length="136" mass="14380">MSAYNRARLGQAGSSATHGTVDNPESDLDPGPERTRCQPNSNASMDQTTTNPSQPPPRSNPAGISVNIIPQETVTDSTARSAGPSTTYNANYATNTIATLTGSSTGQRFAINMTGSPVHSRIRSREAEEDEDDEVV</sequence>
<feature type="region of interest" description="Disordered" evidence="1">
    <location>
        <begin position="1"/>
        <end position="66"/>
    </location>
</feature>